<dbReference type="OrthoDB" id="3270863at2759"/>
<evidence type="ECO:0000256" key="1">
    <source>
        <dbReference type="SAM" id="MobiDB-lite"/>
    </source>
</evidence>
<reference evidence="2 3" key="1">
    <citation type="journal article" date="2018" name="Biotechnol. Biofuels">
        <title>Integrative visual omics of the white-rot fungus Polyporus brumalis exposes the biotechnological potential of its oxidative enzymes for delignifying raw plant biomass.</title>
        <authorList>
            <person name="Miyauchi S."/>
            <person name="Rancon A."/>
            <person name="Drula E."/>
            <person name="Hage H."/>
            <person name="Chaduli D."/>
            <person name="Favel A."/>
            <person name="Grisel S."/>
            <person name="Henrissat B."/>
            <person name="Herpoel-Gimbert I."/>
            <person name="Ruiz-Duenas F.J."/>
            <person name="Chevret D."/>
            <person name="Hainaut M."/>
            <person name="Lin J."/>
            <person name="Wang M."/>
            <person name="Pangilinan J."/>
            <person name="Lipzen A."/>
            <person name="Lesage-Meessen L."/>
            <person name="Navarro D."/>
            <person name="Riley R."/>
            <person name="Grigoriev I.V."/>
            <person name="Zhou S."/>
            <person name="Raouche S."/>
            <person name="Rosso M.N."/>
        </authorList>
    </citation>
    <scope>NUCLEOTIDE SEQUENCE [LARGE SCALE GENOMIC DNA]</scope>
    <source>
        <strain evidence="2 3">BRFM 1820</strain>
    </source>
</reference>
<evidence type="ECO:0008006" key="4">
    <source>
        <dbReference type="Google" id="ProtNLM"/>
    </source>
</evidence>
<evidence type="ECO:0000313" key="3">
    <source>
        <dbReference type="Proteomes" id="UP000256964"/>
    </source>
</evidence>
<proteinExistence type="predicted"/>
<name>A0A371D9P3_9APHY</name>
<dbReference type="AlphaFoldDB" id="A0A371D9P3"/>
<evidence type="ECO:0000313" key="2">
    <source>
        <dbReference type="EMBL" id="RDX49254.1"/>
    </source>
</evidence>
<dbReference type="EMBL" id="KZ857406">
    <property type="protein sequence ID" value="RDX49254.1"/>
    <property type="molecule type" value="Genomic_DNA"/>
</dbReference>
<keyword evidence="3" id="KW-1185">Reference proteome</keyword>
<dbReference type="Proteomes" id="UP000256964">
    <property type="component" value="Unassembled WGS sequence"/>
</dbReference>
<accession>A0A371D9P3</accession>
<feature type="region of interest" description="Disordered" evidence="1">
    <location>
        <begin position="110"/>
        <end position="189"/>
    </location>
</feature>
<protein>
    <recommendedName>
        <fullName evidence="4">SAP domain-containing protein</fullName>
    </recommendedName>
</protein>
<sequence>MAARREWLQGRVVCAMANAKTGAKRPCVPCSPPLRTLHRSRPPFLSIEYTHHISRNAFGMNERELKALPRAQLQKLAKSNGVKANGKSVDIIKQLLEYYNAKQADRDHDGLNDTAITRSDVSPIKPALRSKESTAQNNGNAAASDIAIEPVVPDEDGAPQAGPSGRSGRRITGATNSEEIADKGKGECH</sequence>
<feature type="compositionally biased region" description="Basic and acidic residues" evidence="1">
    <location>
        <begin position="180"/>
        <end position="189"/>
    </location>
</feature>
<gene>
    <name evidence="2" type="ORF">OH76DRAFT_542746</name>
</gene>
<organism evidence="2 3">
    <name type="scientific">Lentinus brumalis</name>
    <dbReference type="NCBI Taxonomy" id="2498619"/>
    <lineage>
        <taxon>Eukaryota</taxon>
        <taxon>Fungi</taxon>
        <taxon>Dikarya</taxon>
        <taxon>Basidiomycota</taxon>
        <taxon>Agaricomycotina</taxon>
        <taxon>Agaricomycetes</taxon>
        <taxon>Polyporales</taxon>
        <taxon>Polyporaceae</taxon>
        <taxon>Lentinus</taxon>
    </lineage>
</organism>